<dbReference type="SMART" id="SM00248">
    <property type="entry name" value="ANK"/>
    <property type="match status" value="5"/>
</dbReference>
<dbReference type="SUPFAM" id="SSF48403">
    <property type="entry name" value="Ankyrin repeat"/>
    <property type="match status" value="1"/>
</dbReference>
<dbReference type="OrthoDB" id="426293at2759"/>
<dbReference type="InterPro" id="IPR036770">
    <property type="entry name" value="Ankyrin_rpt-contain_sf"/>
</dbReference>
<evidence type="ECO:0000313" key="7">
    <source>
        <dbReference type="Proteomes" id="UP000252139"/>
    </source>
</evidence>
<name>A0A367JHB6_RHIAZ</name>
<evidence type="ECO:0000256" key="2">
    <source>
        <dbReference type="ARBA" id="ARBA00023043"/>
    </source>
</evidence>
<proteinExistence type="predicted"/>
<dbReference type="EMBL" id="PJQL01001305">
    <property type="protein sequence ID" value="RCH89348.1"/>
    <property type="molecule type" value="Genomic_DNA"/>
</dbReference>
<feature type="coiled-coil region" evidence="4">
    <location>
        <begin position="67"/>
        <end position="94"/>
    </location>
</feature>
<feature type="compositionally biased region" description="Low complexity" evidence="5">
    <location>
        <begin position="155"/>
        <end position="166"/>
    </location>
</feature>
<dbReference type="Pfam" id="PF12796">
    <property type="entry name" value="Ank_2"/>
    <property type="match status" value="1"/>
</dbReference>
<keyword evidence="7" id="KW-1185">Reference proteome</keyword>
<evidence type="ECO:0000313" key="6">
    <source>
        <dbReference type="EMBL" id="RCH89348.1"/>
    </source>
</evidence>
<dbReference type="PANTHER" id="PTHR24171">
    <property type="entry name" value="ANKYRIN REPEAT DOMAIN-CONTAINING PROTEIN 39-RELATED"/>
    <property type="match status" value="1"/>
</dbReference>
<keyword evidence="1" id="KW-0677">Repeat</keyword>
<dbReference type="AlphaFoldDB" id="A0A367JHB6"/>
<evidence type="ECO:0000256" key="4">
    <source>
        <dbReference type="SAM" id="Coils"/>
    </source>
</evidence>
<dbReference type="Gene3D" id="1.25.40.20">
    <property type="entry name" value="Ankyrin repeat-containing domain"/>
    <property type="match status" value="1"/>
</dbReference>
<organism evidence="6 7">
    <name type="scientific">Rhizopus azygosporus</name>
    <name type="common">Rhizopus microsporus var. azygosporus</name>
    <dbReference type="NCBI Taxonomy" id="86630"/>
    <lineage>
        <taxon>Eukaryota</taxon>
        <taxon>Fungi</taxon>
        <taxon>Fungi incertae sedis</taxon>
        <taxon>Mucoromycota</taxon>
        <taxon>Mucoromycotina</taxon>
        <taxon>Mucoromycetes</taxon>
        <taxon>Mucorales</taxon>
        <taxon>Mucorineae</taxon>
        <taxon>Rhizopodaceae</taxon>
        <taxon>Rhizopus</taxon>
    </lineage>
</organism>
<evidence type="ECO:0000256" key="5">
    <source>
        <dbReference type="SAM" id="MobiDB-lite"/>
    </source>
</evidence>
<gene>
    <name evidence="6" type="primary">ANKDD1B</name>
    <name evidence="6" type="ORF">CU097_011271</name>
</gene>
<sequence length="487" mass="54114">MYSVMDDLSHEFSSKNTVSDRLDILIQQVKDENLQTMMHKEYRRLMVDQQRLVTMLEQRSDLLYQENQHLKDIISESQRRYEKAVREMQFFKRKYDQLASVAEDVESSNCSTSEWQYERKRNNSTTGASVFSAFSSSTEATSIYSSRSMDHKISRNPSMASSYSSPNSIVPYAPPLTPVRSTTSAFTENCIIQQRKSDPLCFGGSDALWDTIARSQGSDVTVEKIISNFLRRGGSPNTAKQSPSTNTVKYGYGMIHALIVTKAPGALDLLLQQGANPNVMTLSQVDEDKVSPCYLAASVGWLVGLQKLVQAGGDLMCSRGEGSKKKTALHVAAEHSHTSVVEYIIHMTQGVLNQETDSQGANTLHYACASGHVDLVSFIIRACHIPVNQPDERGETPLHWAIRNGRSEVAALLIERYGADVNAYVSKKVGTPYDMAKSAGHKRLADYLKTAGGLTAKKMDKKREDELACQVPKHLESALARNGFFMD</sequence>
<dbReference type="PROSITE" id="PS50088">
    <property type="entry name" value="ANK_REPEAT"/>
    <property type="match status" value="1"/>
</dbReference>
<evidence type="ECO:0000256" key="1">
    <source>
        <dbReference type="ARBA" id="ARBA00022737"/>
    </source>
</evidence>
<feature type="region of interest" description="Disordered" evidence="5">
    <location>
        <begin position="147"/>
        <end position="166"/>
    </location>
</feature>
<comment type="caution">
    <text evidence="6">The sequence shown here is derived from an EMBL/GenBank/DDBJ whole genome shotgun (WGS) entry which is preliminary data.</text>
</comment>
<protein>
    <submittedName>
        <fullName evidence="6">Ankyrin repeat and death domain-containing protein 1B</fullName>
    </submittedName>
</protein>
<evidence type="ECO:0000256" key="3">
    <source>
        <dbReference type="PROSITE-ProRule" id="PRU00023"/>
    </source>
</evidence>
<keyword evidence="2 3" id="KW-0040">ANK repeat</keyword>
<keyword evidence="4" id="KW-0175">Coiled coil</keyword>
<dbReference type="Proteomes" id="UP000252139">
    <property type="component" value="Unassembled WGS sequence"/>
</dbReference>
<feature type="repeat" description="ANK" evidence="3">
    <location>
        <begin position="393"/>
        <end position="426"/>
    </location>
</feature>
<dbReference type="STRING" id="86630.A0A367JHB6"/>
<reference evidence="6 7" key="1">
    <citation type="journal article" date="2018" name="G3 (Bethesda)">
        <title>Phylogenetic and Phylogenomic Definition of Rhizopus Species.</title>
        <authorList>
            <person name="Gryganskyi A.P."/>
            <person name="Golan J."/>
            <person name="Dolatabadi S."/>
            <person name="Mondo S."/>
            <person name="Robb S."/>
            <person name="Idnurm A."/>
            <person name="Muszewska A."/>
            <person name="Steczkiewicz K."/>
            <person name="Masonjones S."/>
            <person name="Liao H.L."/>
            <person name="Gajdeczka M.T."/>
            <person name="Anike F."/>
            <person name="Vuek A."/>
            <person name="Anishchenko I.M."/>
            <person name="Voigt K."/>
            <person name="de Hoog G.S."/>
            <person name="Smith M.E."/>
            <person name="Heitman J."/>
            <person name="Vilgalys R."/>
            <person name="Stajich J.E."/>
        </authorList>
    </citation>
    <scope>NUCLEOTIDE SEQUENCE [LARGE SCALE GENOMIC DNA]</scope>
    <source>
        <strain evidence="6 7">CBS 357.93</strain>
    </source>
</reference>
<accession>A0A367JHB6</accession>
<dbReference type="PANTHER" id="PTHR24171:SF9">
    <property type="entry name" value="ANKYRIN REPEAT DOMAIN-CONTAINING PROTEIN 39"/>
    <property type="match status" value="1"/>
</dbReference>
<dbReference type="Pfam" id="PF00023">
    <property type="entry name" value="Ank"/>
    <property type="match status" value="1"/>
</dbReference>
<dbReference type="InterPro" id="IPR002110">
    <property type="entry name" value="Ankyrin_rpt"/>
</dbReference>
<dbReference type="PROSITE" id="PS50297">
    <property type="entry name" value="ANK_REP_REGION"/>
    <property type="match status" value="1"/>
</dbReference>